<feature type="chain" id="PRO_5046083887" description="Outer membrane protein beta-barrel domain-containing protein" evidence="1">
    <location>
        <begin position="21"/>
        <end position="208"/>
    </location>
</feature>
<feature type="signal peptide" evidence="1">
    <location>
        <begin position="1"/>
        <end position="20"/>
    </location>
</feature>
<comment type="caution">
    <text evidence="2">The sequence shown here is derived from an EMBL/GenBank/DDBJ whole genome shotgun (WGS) entry which is preliminary data.</text>
</comment>
<organism evidence="2 3">
    <name type="scientific">Fontibacter flavus</name>
    <dbReference type="NCBI Taxonomy" id="654838"/>
    <lineage>
        <taxon>Bacteria</taxon>
        <taxon>Pseudomonadati</taxon>
        <taxon>Bacteroidota</taxon>
        <taxon>Cytophagia</taxon>
        <taxon>Cytophagales</taxon>
        <taxon>Cyclobacteriaceae</taxon>
        <taxon>Fontibacter</taxon>
    </lineage>
</organism>
<dbReference type="Proteomes" id="UP001589797">
    <property type="component" value="Unassembled WGS sequence"/>
</dbReference>
<evidence type="ECO:0008006" key="4">
    <source>
        <dbReference type="Google" id="ProtNLM"/>
    </source>
</evidence>
<name>A0ABV6FPR2_9BACT</name>
<evidence type="ECO:0000313" key="2">
    <source>
        <dbReference type="EMBL" id="MFC0261861.1"/>
    </source>
</evidence>
<dbReference type="RefSeq" id="WP_382386305.1">
    <property type="nucleotide sequence ID" value="NZ_JBHLWI010000008.1"/>
</dbReference>
<keyword evidence="3" id="KW-1185">Reference proteome</keyword>
<dbReference type="EMBL" id="JBHLWI010000008">
    <property type="protein sequence ID" value="MFC0261861.1"/>
    <property type="molecule type" value="Genomic_DNA"/>
</dbReference>
<protein>
    <recommendedName>
        <fullName evidence="4">Outer membrane protein beta-barrel domain-containing protein</fullName>
    </recommendedName>
</protein>
<proteinExistence type="predicted"/>
<keyword evidence="1" id="KW-0732">Signal</keyword>
<evidence type="ECO:0000313" key="3">
    <source>
        <dbReference type="Proteomes" id="UP001589797"/>
    </source>
</evidence>
<gene>
    <name evidence="2" type="ORF">ACFFIP_04145</name>
</gene>
<evidence type="ECO:0000256" key="1">
    <source>
        <dbReference type="SAM" id="SignalP"/>
    </source>
</evidence>
<sequence length="208" mass="23295">MKKLCYLIVVFTMFTTSSFAQIEKGGQLVGVQSLFVKSFPKDDAYISKSYNTDFSLFHLFMVSNRIGLGYFTNLNFAGSTSEGQVSWGDNVTYKNRNLTGHIGPILRYSIPISEKTYIFPQFMTGLGINRSKYETEQFGSSYMNKSSGRSSLTEIQIGMSNFLSQRVALETKVGYGWATVNQNDQKTKINALGASFGAVLYFNKKVKI</sequence>
<accession>A0ABV6FPR2</accession>
<reference evidence="2 3" key="1">
    <citation type="submission" date="2024-09" db="EMBL/GenBank/DDBJ databases">
        <authorList>
            <person name="Sun Q."/>
            <person name="Mori K."/>
        </authorList>
    </citation>
    <scope>NUCLEOTIDE SEQUENCE [LARGE SCALE GENOMIC DNA]</scope>
    <source>
        <strain evidence="2 3">CCM 7650</strain>
    </source>
</reference>